<dbReference type="GO" id="GO:0016798">
    <property type="term" value="F:hydrolase activity, acting on glycosyl bonds"/>
    <property type="evidence" value="ECO:0007669"/>
    <property type="project" value="UniProtKB-KW"/>
</dbReference>
<dbReference type="InterPro" id="IPR013780">
    <property type="entry name" value="Glyco_hydro_b"/>
</dbReference>
<dbReference type="GO" id="GO:0046872">
    <property type="term" value="F:metal ion binding"/>
    <property type="evidence" value="ECO:0007669"/>
    <property type="project" value="UniProtKB-KW"/>
</dbReference>
<evidence type="ECO:0000256" key="5">
    <source>
        <dbReference type="SAM" id="SignalP"/>
    </source>
</evidence>
<keyword evidence="4" id="KW-0812">Transmembrane</keyword>
<keyword evidence="7" id="KW-0326">Glycosidase</keyword>
<dbReference type="Pfam" id="PF22026">
    <property type="entry name" value="Alpha-amylase_C_2"/>
    <property type="match status" value="1"/>
</dbReference>
<dbReference type="Pfam" id="PF00128">
    <property type="entry name" value="Alpha-amylase"/>
    <property type="match status" value="1"/>
</dbReference>
<dbReference type="InterPro" id="IPR006047">
    <property type="entry name" value="GH13_cat_dom"/>
</dbReference>
<keyword evidence="4" id="KW-0472">Membrane</keyword>
<keyword evidence="3 5" id="KW-0732">Signal</keyword>
<evidence type="ECO:0000256" key="1">
    <source>
        <dbReference type="ARBA" id="ARBA00001913"/>
    </source>
</evidence>
<name>A0A1G7BU71_9BACL</name>
<feature type="domain" description="Glycosyl hydrolase family 13 catalytic" evidence="6">
    <location>
        <begin position="37"/>
        <end position="349"/>
    </location>
</feature>
<evidence type="ECO:0000259" key="6">
    <source>
        <dbReference type="SMART" id="SM00642"/>
    </source>
</evidence>
<dbReference type="SMART" id="SM00642">
    <property type="entry name" value="Aamy"/>
    <property type="match status" value="1"/>
</dbReference>
<keyword evidence="4" id="KW-1133">Transmembrane helix</keyword>
<evidence type="ECO:0000256" key="3">
    <source>
        <dbReference type="ARBA" id="ARBA00022729"/>
    </source>
</evidence>
<dbReference type="GO" id="GO:0005975">
    <property type="term" value="P:carbohydrate metabolic process"/>
    <property type="evidence" value="ECO:0007669"/>
    <property type="project" value="InterPro"/>
</dbReference>
<feature type="transmembrane region" description="Helical" evidence="4">
    <location>
        <begin position="446"/>
        <end position="467"/>
    </location>
</feature>
<dbReference type="PANTHER" id="PTHR10357:SF215">
    <property type="entry name" value="ALPHA-AMYLASE 1"/>
    <property type="match status" value="1"/>
</dbReference>
<feature type="signal peptide" evidence="5">
    <location>
        <begin position="1"/>
        <end position="25"/>
    </location>
</feature>
<dbReference type="RefSeq" id="WP_092096081.1">
    <property type="nucleotide sequence ID" value="NZ_FNAR01000006.1"/>
</dbReference>
<dbReference type="Proteomes" id="UP000198823">
    <property type="component" value="Unassembled WGS sequence"/>
</dbReference>
<keyword evidence="2" id="KW-0479">Metal-binding</keyword>
<dbReference type="SUPFAM" id="SSF51445">
    <property type="entry name" value="(Trans)glycosidases"/>
    <property type="match status" value="1"/>
</dbReference>
<dbReference type="InterPro" id="IPR017853">
    <property type="entry name" value="GH"/>
</dbReference>
<evidence type="ECO:0000256" key="2">
    <source>
        <dbReference type="ARBA" id="ARBA00022723"/>
    </source>
</evidence>
<dbReference type="PANTHER" id="PTHR10357">
    <property type="entry name" value="ALPHA-AMYLASE FAMILY MEMBER"/>
    <property type="match status" value="1"/>
</dbReference>
<evidence type="ECO:0000313" key="7">
    <source>
        <dbReference type="EMBL" id="SDE29906.1"/>
    </source>
</evidence>
<proteinExistence type="predicted"/>
<evidence type="ECO:0000256" key="4">
    <source>
        <dbReference type="SAM" id="Phobius"/>
    </source>
</evidence>
<dbReference type="OrthoDB" id="9805159at2"/>
<organism evidence="7 8">
    <name type="scientific">Bhargavaea beijingensis</name>
    <dbReference type="NCBI Taxonomy" id="426756"/>
    <lineage>
        <taxon>Bacteria</taxon>
        <taxon>Bacillati</taxon>
        <taxon>Bacillota</taxon>
        <taxon>Bacilli</taxon>
        <taxon>Bacillales</taxon>
        <taxon>Caryophanaceae</taxon>
        <taxon>Bhargavaea</taxon>
    </lineage>
</organism>
<sequence length="484" mass="53246">MIKKTVAAIGAALLIGSAAFPAASAEERTVLDESIYDTLVDRFYNGATENDQGANATDNYGFNGGDFAGLQEKLTYIQDMGFTAVSIGPIFETATYDGSAVLSYGTIEDRFGTDRELKDMLSAYHEADMKVFADFPLGGVSPDHEWAAGQNGWAVPSENGETIDWDLGNQDVQDALIDAAVSFAEKTGVDGIRLTNFGDADTAFLDRMIAELKETSPELMVFSSAPSEADFDMSDNPDIMEALRSAFVEMDPDSSGINQLELTEPPSMLAFDDLNTDRFTTGMVERNMFPPTRWKVAATALFTLPGVPVMTYGTEIAVTGKEAPGTHPLHNFKTDEELKEHIADVNSIRNQSDALRTGDFKLLHNEGGLIAYKRWNKDETWVIIVNNTSETQRVDLTEEEIGEGKKLRALFDSNLVSQADSGEYRLVLDRETADLFIVEEDTGLNIPYIIAAILVYTTFVGFIYMVWRKGKQRAQDEKAVKPKA</sequence>
<dbReference type="AlphaFoldDB" id="A0A1G7BU71"/>
<dbReference type="Gene3D" id="2.60.40.1180">
    <property type="entry name" value="Golgi alpha-mannosidase II"/>
    <property type="match status" value="1"/>
</dbReference>
<dbReference type="EMBL" id="FNAR01000006">
    <property type="protein sequence ID" value="SDE29906.1"/>
    <property type="molecule type" value="Genomic_DNA"/>
</dbReference>
<dbReference type="Gene3D" id="3.20.20.80">
    <property type="entry name" value="Glycosidases"/>
    <property type="match status" value="1"/>
</dbReference>
<reference evidence="7 8" key="1">
    <citation type="submission" date="2016-10" db="EMBL/GenBank/DDBJ databases">
        <authorList>
            <person name="de Groot N.N."/>
        </authorList>
    </citation>
    <scope>NUCLEOTIDE SEQUENCE [LARGE SCALE GENOMIC DNA]</scope>
    <source>
        <strain evidence="7 8">CGMCC 1.6762</strain>
    </source>
</reference>
<accession>A0A1G7BU71</accession>
<keyword evidence="7" id="KW-0378">Hydrolase</keyword>
<feature type="chain" id="PRO_5038598274" evidence="5">
    <location>
        <begin position="26"/>
        <end position="484"/>
    </location>
</feature>
<evidence type="ECO:0000313" key="8">
    <source>
        <dbReference type="Proteomes" id="UP000198823"/>
    </source>
</evidence>
<dbReference type="SUPFAM" id="SSF51011">
    <property type="entry name" value="Glycosyl hydrolase domain"/>
    <property type="match status" value="1"/>
</dbReference>
<dbReference type="STRING" id="426756.SAMN04488126_106101"/>
<comment type="cofactor">
    <cofactor evidence="1">
        <name>Ca(2+)</name>
        <dbReference type="ChEBI" id="CHEBI:29108"/>
    </cofactor>
</comment>
<gene>
    <name evidence="7" type="ORF">SAMN04488126_106101</name>
</gene>
<protein>
    <submittedName>
        <fullName evidence="7">Glycosidase</fullName>
    </submittedName>
</protein>
<dbReference type="InterPro" id="IPR054174">
    <property type="entry name" value="Alpha-amylase-like_C"/>
</dbReference>